<evidence type="ECO:0000259" key="5">
    <source>
        <dbReference type="Pfam" id="PF22435"/>
    </source>
</evidence>
<dbReference type="InterPro" id="IPR029028">
    <property type="entry name" value="Alpha/beta_knot_MTases"/>
</dbReference>
<evidence type="ECO:0000256" key="3">
    <source>
        <dbReference type="ARBA" id="ARBA00022679"/>
    </source>
</evidence>
<dbReference type="Gene3D" id="3.30.1330.30">
    <property type="match status" value="1"/>
</dbReference>
<dbReference type="GO" id="GO:0006396">
    <property type="term" value="P:RNA processing"/>
    <property type="evidence" value="ECO:0007669"/>
    <property type="project" value="InterPro"/>
</dbReference>
<dbReference type="Proteomes" id="UP000000528">
    <property type="component" value="Chromosome"/>
</dbReference>
<protein>
    <submittedName>
        <fullName evidence="6">tRNA/RRNA METHYLTRANSFERASE</fullName>
    </submittedName>
</protein>
<dbReference type="SUPFAM" id="SSF55315">
    <property type="entry name" value="L30e-like"/>
    <property type="match status" value="1"/>
</dbReference>
<dbReference type="RefSeq" id="WP_010925108.1">
    <property type="nucleotide sequence ID" value="NC_002771.1"/>
</dbReference>
<dbReference type="GO" id="GO:0032259">
    <property type="term" value="P:methylation"/>
    <property type="evidence" value="ECO:0007669"/>
    <property type="project" value="UniProtKB-KW"/>
</dbReference>
<dbReference type="InterPro" id="IPR029026">
    <property type="entry name" value="tRNA_m1G_MTases_N"/>
</dbReference>
<keyword evidence="3 6" id="KW-0808">Transferase</keyword>
<evidence type="ECO:0000259" key="4">
    <source>
        <dbReference type="Pfam" id="PF00588"/>
    </source>
</evidence>
<dbReference type="AlphaFoldDB" id="Q98QQ7"/>
<evidence type="ECO:0000256" key="1">
    <source>
        <dbReference type="ARBA" id="ARBA00007228"/>
    </source>
</evidence>
<dbReference type="STRING" id="272635.gene:17576895"/>
<dbReference type="SUPFAM" id="SSF75217">
    <property type="entry name" value="alpha/beta knot"/>
    <property type="match status" value="1"/>
</dbReference>
<dbReference type="Pfam" id="PF00588">
    <property type="entry name" value="SpoU_methylase"/>
    <property type="match status" value="1"/>
</dbReference>
<keyword evidence="7" id="KW-1185">Reference proteome</keyword>
<feature type="domain" description="tRNA/rRNA methyltransferase SpoU type" evidence="4">
    <location>
        <begin position="103"/>
        <end position="238"/>
    </location>
</feature>
<dbReference type="PANTHER" id="PTHR43191:SF2">
    <property type="entry name" value="RRNA METHYLTRANSFERASE 3, MITOCHONDRIAL"/>
    <property type="match status" value="1"/>
</dbReference>
<dbReference type="KEGG" id="mpu:MYPU_3040"/>
<evidence type="ECO:0000256" key="2">
    <source>
        <dbReference type="ARBA" id="ARBA00022603"/>
    </source>
</evidence>
<accession>Q98QQ7</accession>
<dbReference type="Pfam" id="PF22435">
    <property type="entry name" value="MRM3-like_sub_bind"/>
    <property type="match status" value="1"/>
</dbReference>
<evidence type="ECO:0000313" key="6">
    <source>
        <dbReference type="EMBL" id="CAC13477.1"/>
    </source>
</evidence>
<dbReference type="InterPro" id="IPR053888">
    <property type="entry name" value="MRM3-like_sub_bind"/>
</dbReference>
<dbReference type="InterPro" id="IPR001537">
    <property type="entry name" value="SpoU_MeTrfase"/>
</dbReference>
<organism evidence="7">
    <name type="scientific">Mycoplasmopsis pulmonis (strain UAB CTIP)</name>
    <name type="common">Mycoplasma pulmonis</name>
    <dbReference type="NCBI Taxonomy" id="272635"/>
    <lineage>
        <taxon>Bacteria</taxon>
        <taxon>Bacillati</taxon>
        <taxon>Mycoplasmatota</taxon>
        <taxon>Mycoplasmoidales</taxon>
        <taxon>Metamycoplasmataceae</taxon>
        <taxon>Mycoplasmopsis</taxon>
    </lineage>
</organism>
<dbReference type="EMBL" id="AL445564">
    <property type="protein sequence ID" value="CAC13477.1"/>
    <property type="molecule type" value="Genomic_DNA"/>
</dbReference>
<dbReference type="eggNOG" id="COG0566">
    <property type="taxonomic scope" value="Bacteria"/>
</dbReference>
<dbReference type="CDD" id="cd18095">
    <property type="entry name" value="SpoU-like_rRNA-MTase"/>
    <property type="match status" value="1"/>
</dbReference>
<keyword evidence="2 6" id="KW-0489">Methyltransferase</keyword>
<feature type="domain" description="MRM3-like substrate binding" evidence="5">
    <location>
        <begin position="10"/>
        <end position="92"/>
    </location>
</feature>
<evidence type="ECO:0000313" key="7">
    <source>
        <dbReference type="Proteomes" id="UP000000528"/>
    </source>
</evidence>
<dbReference type="PIR" id="H90549">
    <property type="entry name" value="H90549"/>
</dbReference>
<dbReference type="PANTHER" id="PTHR43191">
    <property type="entry name" value="RRNA METHYLTRANSFERASE 3"/>
    <property type="match status" value="1"/>
</dbReference>
<name>Q98QQ7_MYCPU</name>
<dbReference type="HOGENOM" id="CLU_021322_3_2_14"/>
<dbReference type="GO" id="GO:0008173">
    <property type="term" value="F:RNA methyltransferase activity"/>
    <property type="evidence" value="ECO:0007669"/>
    <property type="project" value="InterPro"/>
</dbReference>
<dbReference type="InterPro" id="IPR029064">
    <property type="entry name" value="Ribosomal_eL30-like_sf"/>
</dbReference>
<dbReference type="BioCyc" id="MPUL272635:G1GT6-305-MONOMER"/>
<dbReference type="Gene3D" id="3.40.1280.10">
    <property type="match status" value="1"/>
</dbReference>
<proteinExistence type="inferred from homology"/>
<reference evidence="6 7" key="1">
    <citation type="journal article" date="2001" name="Nucleic Acids Res.">
        <title>The complete genome sequence of the murine respiratory pathogen Mycoplasma pulmonis.</title>
        <authorList>
            <person name="Chambaud I."/>
            <person name="Heilig R."/>
            <person name="Ferris S."/>
            <person name="Barbe V."/>
            <person name="Samson D."/>
            <person name="Galisson F."/>
            <person name="Moszer I."/>
            <person name="Dybvig K."/>
            <person name="Wroblewski H."/>
            <person name="Viari A."/>
            <person name="Rocha E.P.C."/>
            <person name="Blanchard A."/>
        </authorList>
    </citation>
    <scope>NUCLEOTIDE SEQUENCE [LARGE SCALE GENOMIC DNA]</scope>
    <source>
        <strain evidence="6 7">UAB CTIP</strain>
    </source>
</reference>
<sequence>MNKVISSKENEKIKHLKKLQNKKYRQKFNEFLIEGDHLIDEALKNNFECQIYSTKPNEKHDFLITKEVLKHVSLLVNSEQKIAKVKIKETSNDFLNIDQKSNILFLNNLQDPTNIGTLLRSALSFNFKNIIYDNLDIYNPKIIRASQGAIFALNFFKSKNHQKTLKYLQEKNYEIIGTFLHSDSTNLYQNSFDKKIVLILGNEGLGIEKEILTLIDKNVIVPINFESLNVAIAGSIIMSYVENKGSKNET</sequence>
<comment type="similarity">
    <text evidence="1">Belongs to the class IV-like SAM-binding methyltransferase superfamily. RNA methyltransferase TrmH family.</text>
</comment>
<gene>
    <name evidence="6" type="ordered locus">MYPU_3040</name>
</gene>
<dbReference type="InterPro" id="IPR051259">
    <property type="entry name" value="rRNA_Methyltransferase"/>
</dbReference>
<dbReference type="GO" id="GO:0003723">
    <property type="term" value="F:RNA binding"/>
    <property type="evidence" value="ECO:0007669"/>
    <property type="project" value="InterPro"/>
</dbReference>